<proteinExistence type="predicted"/>
<dbReference type="RefSeq" id="WP_134749743.1">
    <property type="nucleotide sequence ID" value="NZ_CP038148.1"/>
</dbReference>
<accession>A0A4P7CVQ3</accession>
<dbReference type="Proteomes" id="UP000295727">
    <property type="component" value="Chromosome 1"/>
</dbReference>
<keyword evidence="2" id="KW-1185">Reference proteome</keyword>
<dbReference type="EMBL" id="CP038148">
    <property type="protein sequence ID" value="QBQ98171.1"/>
    <property type="molecule type" value="Genomic_DNA"/>
</dbReference>
<dbReference type="AlphaFoldDB" id="A0A4P7CVQ3"/>
<evidence type="ECO:0000313" key="1">
    <source>
        <dbReference type="EMBL" id="QBQ98171.1"/>
    </source>
</evidence>
<reference evidence="1 2" key="1">
    <citation type="submission" date="2019-03" db="EMBL/GenBank/DDBJ databases">
        <title>Paraburkholderia sp. 7MH5, isolated from subtropical forest soil.</title>
        <authorList>
            <person name="Gao Z.-H."/>
            <person name="Qiu L.-H."/>
        </authorList>
    </citation>
    <scope>NUCLEOTIDE SEQUENCE [LARGE SCALE GENOMIC DNA]</scope>
    <source>
        <strain evidence="1 2">7MH5</strain>
    </source>
</reference>
<sequence>MFKKANWHFGAGYLYFRSAGAAPIRVATLQGIDVDISASQKDLMGANQFAEASVRAGMKITGKVQTGRFDGRIISQLFLGASRAAGNVDTGLLIPVTDRAMQIPEGGMLELELGTATFDSDLGVIDAATGAAYVWVDKDPAVGEYSVDPHDGLYVFAEAEVGKRVLLSYVKADPSSGQTTTITNDVMGEGPTFEMVSFDGKGLFIQLYACQFNKLSLQRKNEDFLIPNLEFGAVADDARGIGRMSGA</sequence>
<gene>
    <name evidence="1" type="ORF">E1956_13965</name>
</gene>
<protein>
    <submittedName>
        <fullName evidence="1">Uncharacterized protein</fullName>
    </submittedName>
</protein>
<organism evidence="1 2">
    <name type="scientific">Paraburkholderia pallida</name>
    <dbReference type="NCBI Taxonomy" id="2547399"/>
    <lineage>
        <taxon>Bacteria</taxon>
        <taxon>Pseudomonadati</taxon>
        <taxon>Pseudomonadota</taxon>
        <taxon>Betaproteobacteria</taxon>
        <taxon>Burkholderiales</taxon>
        <taxon>Burkholderiaceae</taxon>
        <taxon>Paraburkholderia</taxon>
    </lineage>
</organism>
<name>A0A4P7CVQ3_9BURK</name>
<evidence type="ECO:0000313" key="2">
    <source>
        <dbReference type="Proteomes" id="UP000295727"/>
    </source>
</evidence>
<dbReference type="OrthoDB" id="6816093at2"/>
<dbReference type="KEGG" id="ppai:E1956_13965"/>